<dbReference type="Proteomes" id="UP000663292">
    <property type="component" value="Chromosome"/>
</dbReference>
<evidence type="ECO:0000313" key="2">
    <source>
        <dbReference type="EMBL" id="QSG14115.1"/>
    </source>
</evidence>
<dbReference type="SFLD" id="SFLDS00003">
    <property type="entry name" value="Haloacid_Dehalogenase"/>
    <property type="match status" value="1"/>
</dbReference>
<dbReference type="NCBIfam" id="TIGR01549">
    <property type="entry name" value="HAD-SF-IA-v1"/>
    <property type="match status" value="1"/>
</dbReference>
<keyword evidence="3" id="KW-1185">Reference proteome</keyword>
<dbReference type="AlphaFoldDB" id="A0A897NRN0"/>
<dbReference type="SUPFAM" id="SSF56784">
    <property type="entry name" value="HAD-like"/>
    <property type="match status" value="1"/>
</dbReference>
<keyword evidence="2" id="KW-0378">Hydrolase</keyword>
<evidence type="ECO:0000256" key="1">
    <source>
        <dbReference type="ARBA" id="ARBA00007958"/>
    </source>
</evidence>
<dbReference type="InterPro" id="IPR006439">
    <property type="entry name" value="HAD-SF_hydro_IA"/>
</dbReference>
<dbReference type="CDD" id="cd01427">
    <property type="entry name" value="HAD_like"/>
    <property type="match status" value="1"/>
</dbReference>
<dbReference type="InterPro" id="IPR023214">
    <property type="entry name" value="HAD_sf"/>
</dbReference>
<dbReference type="InterPro" id="IPR050155">
    <property type="entry name" value="HAD-like_hydrolase_sf"/>
</dbReference>
<organism evidence="2 3">
    <name type="scientific">Halapricum desulfuricans</name>
    <dbReference type="NCBI Taxonomy" id="2841257"/>
    <lineage>
        <taxon>Archaea</taxon>
        <taxon>Methanobacteriati</taxon>
        <taxon>Methanobacteriota</taxon>
        <taxon>Stenosarchaea group</taxon>
        <taxon>Halobacteria</taxon>
        <taxon>Halobacteriales</taxon>
        <taxon>Haloarculaceae</taxon>
        <taxon>Halapricum</taxon>
    </lineage>
</organism>
<dbReference type="Pfam" id="PF00702">
    <property type="entry name" value="Hydrolase"/>
    <property type="match status" value="1"/>
</dbReference>
<dbReference type="GO" id="GO:0006281">
    <property type="term" value="P:DNA repair"/>
    <property type="evidence" value="ECO:0007669"/>
    <property type="project" value="TreeGrafter"/>
</dbReference>
<protein>
    <submittedName>
        <fullName evidence="2">HAD superfamily hydrolase</fullName>
    </submittedName>
</protein>
<dbReference type="PANTHER" id="PTHR43434:SF1">
    <property type="entry name" value="PHOSPHOGLYCOLATE PHOSPHATASE"/>
    <property type="match status" value="1"/>
</dbReference>
<proteinExistence type="inferred from homology"/>
<comment type="similarity">
    <text evidence="1">Belongs to the HAD-like hydrolase superfamily.</text>
</comment>
<dbReference type="InterPro" id="IPR036412">
    <property type="entry name" value="HAD-like_sf"/>
</dbReference>
<accession>A0A897NRN0</accession>
<dbReference type="GeneID" id="68857206"/>
<dbReference type="PANTHER" id="PTHR43434">
    <property type="entry name" value="PHOSPHOGLYCOLATE PHOSPHATASE"/>
    <property type="match status" value="1"/>
</dbReference>
<dbReference type="RefSeq" id="WP_229122059.1">
    <property type="nucleotide sequence ID" value="NZ_CP064791.1"/>
</dbReference>
<dbReference type="EMBL" id="CP064791">
    <property type="protein sequence ID" value="QSG14115.1"/>
    <property type="molecule type" value="Genomic_DNA"/>
</dbReference>
<dbReference type="Gene3D" id="3.40.50.1000">
    <property type="entry name" value="HAD superfamily/HAD-like"/>
    <property type="match status" value="1"/>
</dbReference>
<dbReference type="SFLD" id="SFLDG01129">
    <property type="entry name" value="C1.5:_HAD__Beta-PGM__Phosphata"/>
    <property type="match status" value="1"/>
</dbReference>
<gene>
    <name evidence="2" type="primary">gph</name>
    <name evidence="2" type="ORF">HSEST_0568</name>
</gene>
<name>A0A897NRN0_9EURY</name>
<dbReference type="GO" id="GO:0008967">
    <property type="term" value="F:phosphoglycolate phosphatase activity"/>
    <property type="evidence" value="ECO:0007669"/>
    <property type="project" value="TreeGrafter"/>
</dbReference>
<evidence type="ECO:0000313" key="3">
    <source>
        <dbReference type="Proteomes" id="UP000663292"/>
    </source>
</evidence>
<sequence length="217" mass="23962">MTYETILFDMDGVLLTGYHTDREVYRQAAAATLADFGIDYEGEPPPGLVDPDDISEVRTTCDDLSLPATSVWAYRERAATTIENERIAAGDRVPFDDTTVLADLADDHPLAIVSNNRQGTVRFAAEYFDWPLNAVRGRYPTLTEFGKRKPDAHLLRWMLDRLDAGEALFVGDRRTDIAAADRAGIDSALLARDGNVPDGESEPTHHIESLDALPDLV</sequence>
<reference evidence="2 3" key="1">
    <citation type="submission" date="2020-11" db="EMBL/GenBank/DDBJ databases">
        <title>Carbohydrate-dependent, anaerobic sulfur respiration: A novel catabolism in halophilic archaea.</title>
        <authorList>
            <person name="Sorokin D.Y."/>
            <person name="Messina E."/>
            <person name="Smedile F."/>
            <person name="La Cono V."/>
            <person name="Hallsworth J.E."/>
            <person name="Yakimov M.M."/>
        </authorList>
    </citation>
    <scope>NUCLEOTIDE SEQUENCE [LARGE SCALE GENOMIC DNA]</scope>
    <source>
        <strain evidence="2 3">HSR-Est</strain>
    </source>
</reference>